<reference evidence="14" key="4">
    <citation type="submission" date="2025-08" db="UniProtKB">
        <authorList>
            <consortium name="Ensembl"/>
        </authorList>
    </citation>
    <scope>IDENTIFICATION</scope>
</reference>
<sequence>MPVRTAKQMKPTLKVTKSRTPNQSTSGVLRVNQSATNTRSVNSSVHRKSFTLAGDSKVLDKGSVQTHKQTVQVFDETGKDVTPQPLYQPEAGALQPKQSKIFTNHDTSGSTLSDFLSTAYQTTNASFAAPFTRSVFGSSSVSRSSQSTMESMNDEIEDPSSKKDISLSLSDVQVRREEIKEQIKEHMLDCMVDCYLTETETIWLLDMPALSVSMDSEEAEVVKSEGRNMAYQELCKNRLGNDKYMERPMQTFNGAPKAKEVQSDSISMVEKATMATHWDIYDSYVSDGGAGNAADGASPTKLDISTLHRVHSSRPLDRTMSGASAISTASTSSSRIDTEAFVVQGENESDPEDVLHSEKFLQDLLVMERAVLENIYQPKLAAYRQLPILPDPNREQKAGDERDGQDDVSLNPALERLWAFNCELTMGRNVSNMAWNKKNPDLLAVGYGQFDFKDQKSGLVCCWSLKNPTWPERIFHCESGVTALDFSTCSPSQLAVGMHDGSIAIYNVQSTEKTPVIDSSDCAHKHTGPVWQVRWVENEHGPGGEDKRETLISVSADGRISKWFLRKGLDVKERKIEDSNIYLVGTEDGLIHKCSCSYNEQFLGTYTAHIGPVYKITWSPLCPDVFLSCSADWTIQLWRQDLFTPILGFTSTHKAVHDIEWSPRWATVFGAVNEGRLEIWDLGSSILDPIIVSMARPGVKLTSLLFATQTDCVLVGDSGGQVSVYKLKNLNAGEGKEVNTLHDIIRSTLASQL</sequence>
<comment type="subcellular location">
    <subcellularLocation>
        <location evidence="1">Cytoplasm</location>
        <location evidence="1">Cytoskeleton</location>
        <location evidence="1">Flagellum axoneme</location>
    </subcellularLocation>
    <subcellularLocation>
        <location evidence="9">Dynein axonemal particle</location>
    </subcellularLocation>
</comment>
<evidence type="ECO:0000256" key="11">
    <source>
        <dbReference type="ARBA" id="ARBA00041557"/>
    </source>
</evidence>
<reference evidence="14" key="5">
    <citation type="submission" date="2025-09" db="UniProtKB">
        <authorList>
            <consortium name="Ensembl"/>
        </authorList>
    </citation>
    <scope>IDENTIFICATION</scope>
</reference>
<accession>A0A4W4G6K8</accession>
<evidence type="ECO:0000256" key="12">
    <source>
        <dbReference type="PROSITE-ProRule" id="PRU00221"/>
    </source>
</evidence>
<dbReference type="Proteomes" id="UP000314983">
    <property type="component" value="Chromosome 3"/>
</dbReference>
<reference evidence="15" key="1">
    <citation type="journal article" date="2014" name="Science">
        <title>Nonhuman genetics. Genomic basis for the convergent evolution of electric organs.</title>
        <authorList>
            <person name="Gallant J.R."/>
            <person name="Traeger L.L."/>
            <person name="Volkening J.D."/>
            <person name="Moffett H."/>
            <person name="Chen P.H."/>
            <person name="Novina C.D."/>
            <person name="Phillips G.N.Jr."/>
            <person name="Anand R."/>
            <person name="Wells G.B."/>
            <person name="Pinch M."/>
            <person name="Guth R."/>
            <person name="Unguez G.A."/>
            <person name="Albert J.S."/>
            <person name="Zakon H.H."/>
            <person name="Samanta M.P."/>
            <person name="Sussman M.R."/>
        </authorList>
    </citation>
    <scope>NUCLEOTIDE SEQUENCE [LARGE SCALE GENOMIC DNA]</scope>
</reference>
<dbReference type="Pfam" id="PF00400">
    <property type="entry name" value="WD40"/>
    <property type="match status" value="1"/>
</dbReference>
<dbReference type="GO" id="GO:0003341">
    <property type="term" value="P:cilium movement"/>
    <property type="evidence" value="ECO:0007669"/>
    <property type="project" value="Ensembl"/>
</dbReference>
<dbReference type="PANTHER" id="PTHR12442:SF12">
    <property type="entry name" value="DYNEIN AXONEMAL INTERMEDIATE CHAIN 4"/>
    <property type="match status" value="1"/>
</dbReference>
<dbReference type="AlphaFoldDB" id="A0A4W4G6K8"/>
<dbReference type="PROSITE" id="PS50082">
    <property type="entry name" value="WD_REPEATS_2"/>
    <property type="match status" value="1"/>
</dbReference>
<evidence type="ECO:0000256" key="9">
    <source>
        <dbReference type="ARBA" id="ARBA00024190"/>
    </source>
</evidence>
<evidence type="ECO:0000256" key="7">
    <source>
        <dbReference type="ARBA" id="ARBA00023212"/>
    </source>
</evidence>
<evidence type="ECO:0000256" key="5">
    <source>
        <dbReference type="ARBA" id="ARBA00022846"/>
    </source>
</evidence>
<keyword evidence="4" id="KW-0677">Repeat</keyword>
<reference evidence="15" key="2">
    <citation type="journal article" date="2017" name="Sci. Adv.">
        <title>A tail of two voltages: Proteomic comparison of the three electric organs of the electric eel.</title>
        <authorList>
            <person name="Traeger L.L."/>
            <person name="Sabat G."/>
            <person name="Barrett-Wilt G.A."/>
            <person name="Wells G.B."/>
            <person name="Sussman M.R."/>
        </authorList>
    </citation>
    <scope>NUCLEOTIDE SEQUENCE [LARGE SCALE GENOMIC DNA]</scope>
</reference>
<dbReference type="InterPro" id="IPR050687">
    <property type="entry name" value="Dynein_IC"/>
</dbReference>
<proteinExistence type="predicted"/>
<gene>
    <name evidence="14" type="primary">dnai4</name>
</gene>
<evidence type="ECO:0000256" key="8">
    <source>
        <dbReference type="ARBA" id="ARBA00023273"/>
    </source>
</evidence>
<dbReference type="InterPro" id="IPR036322">
    <property type="entry name" value="WD40_repeat_dom_sf"/>
</dbReference>
<feature type="repeat" description="WD" evidence="12">
    <location>
        <begin position="606"/>
        <end position="638"/>
    </location>
</feature>
<evidence type="ECO:0000256" key="1">
    <source>
        <dbReference type="ARBA" id="ARBA00004611"/>
    </source>
</evidence>
<keyword evidence="3 12" id="KW-0853">WD repeat</keyword>
<feature type="compositionally biased region" description="Polar residues" evidence="13">
    <location>
        <begin position="18"/>
        <end position="42"/>
    </location>
</feature>
<dbReference type="Ensembl" id="ENSEEET00000032352.2">
    <property type="protein sequence ID" value="ENSEEEP00000031966.2"/>
    <property type="gene ID" value="ENSEEEG00000015253.2"/>
</dbReference>
<keyword evidence="5" id="KW-0282">Flagellum</keyword>
<protein>
    <recommendedName>
        <fullName evidence="10">Dynein axonemal intermediate chain 4</fullName>
    </recommendedName>
    <alternativeName>
        <fullName evidence="11">WD repeat-containing protein 78</fullName>
    </alternativeName>
</protein>
<feature type="region of interest" description="Disordered" evidence="13">
    <location>
        <begin position="1"/>
        <end position="42"/>
    </location>
</feature>
<dbReference type="GO" id="GO:0005858">
    <property type="term" value="C:axonemal dynein complex"/>
    <property type="evidence" value="ECO:0007669"/>
    <property type="project" value="TreeGrafter"/>
</dbReference>
<evidence type="ECO:0000313" key="14">
    <source>
        <dbReference type="Ensembl" id="ENSEEEP00000031966.2"/>
    </source>
</evidence>
<evidence type="ECO:0000256" key="2">
    <source>
        <dbReference type="ARBA" id="ARBA00022490"/>
    </source>
</evidence>
<keyword evidence="6" id="KW-0969">Cilium</keyword>
<dbReference type="InterPro" id="IPR001680">
    <property type="entry name" value="WD40_rpt"/>
</dbReference>
<dbReference type="SUPFAM" id="SSF50978">
    <property type="entry name" value="WD40 repeat-like"/>
    <property type="match status" value="1"/>
</dbReference>
<dbReference type="OMA" id="VFVWSIK"/>
<dbReference type="GO" id="GO:0045503">
    <property type="term" value="F:dynein light chain binding"/>
    <property type="evidence" value="ECO:0007669"/>
    <property type="project" value="TreeGrafter"/>
</dbReference>
<dbReference type="GO" id="GO:0120293">
    <property type="term" value="C:dynein axonemal particle"/>
    <property type="evidence" value="ECO:0007669"/>
    <property type="project" value="UniProtKB-SubCell"/>
</dbReference>
<evidence type="ECO:0000256" key="13">
    <source>
        <dbReference type="SAM" id="MobiDB-lite"/>
    </source>
</evidence>
<dbReference type="SMART" id="SM00320">
    <property type="entry name" value="WD40"/>
    <property type="match status" value="4"/>
</dbReference>
<keyword evidence="8" id="KW-0966">Cell projection</keyword>
<evidence type="ECO:0000256" key="3">
    <source>
        <dbReference type="ARBA" id="ARBA00022574"/>
    </source>
</evidence>
<reference evidence="14" key="3">
    <citation type="submission" date="2020-05" db="EMBL/GenBank/DDBJ databases">
        <title>Electrophorus electricus (electric eel) genome, fEleEle1, primary haplotype.</title>
        <authorList>
            <person name="Myers G."/>
            <person name="Meyer A."/>
            <person name="Fedrigo O."/>
            <person name="Formenti G."/>
            <person name="Rhie A."/>
            <person name="Tracey A."/>
            <person name="Sims Y."/>
            <person name="Jarvis E.D."/>
        </authorList>
    </citation>
    <scope>NUCLEOTIDE SEQUENCE [LARGE SCALE GENOMIC DNA]</scope>
</reference>
<name>A0A4W4G6K8_ELEEL</name>
<keyword evidence="2" id="KW-0963">Cytoplasm</keyword>
<dbReference type="PANTHER" id="PTHR12442">
    <property type="entry name" value="DYNEIN INTERMEDIATE CHAIN"/>
    <property type="match status" value="1"/>
</dbReference>
<feature type="region of interest" description="Disordered" evidence="13">
    <location>
        <begin position="139"/>
        <end position="163"/>
    </location>
</feature>
<evidence type="ECO:0000313" key="15">
    <source>
        <dbReference type="Proteomes" id="UP000314983"/>
    </source>
</evidence>
<evidence type="ECO:0000256" key="6">
    <source>
        <dbReference type="ARBA" id="ARBA00023069"/>
    </source>
</evidence>
<dbReference type="STRING" id="8005.ENSEEEP00000031966"/>
<evidence type="ECO:0000256" key="4">
    <source>
        <dbReference type="ARBA" id="ARBA00022737"/>
    </source>
</evidence>
<keyword evidence="15" id="KW-1185">Reference proteome</keyword>
<evidence type="ECO:0000256" key="10">
    <source>
        <dbReference type="ARBA" id="ARBA00040002"/>
    </source>
</evidence>
<feature type="compositionally biased region" description="Low complexity" evidence="13">
    <location>
        <begin position="139"/>
        <end position="151"/>
    </location>
</feature>
<organism evidence="14 15">
    <name type="scientific">Electrophorus electricus</name>
    <name type="common">Electric eel</name>
    <name type="synonym">Gymnotus electricus</name>
    <dbReference type="NCBI Taxonomy" id="8005"/>
    <lineage>
        <taxon>Eukaryota</taxon>
        <taxon>Metazoa</taxon>
        <taxon>Chordata</taxon>
        <taxon>Craniata</taxon>
        <taxon>Vertebrata</taxon>
        <taxon>Euteleostomi</taxon>
        <taxon>Actinopterygii</taxon>
        <taxon>Neopterygii</taxon>
        <taxon>Teleostei</taxon>
        <taxon>Ostariophysi</taxon>
        <taxon>Gymnotiformes</taxon>
        <taxon>Gymnotoidei</taxon>
        <taxon>Gymnotidae</taxon>
        <taxon>Electrophorus</taxon>
    </lineage>
</organism>
<keyword evidence="7" id="KW-0206">Cytoskeleton</keyword>
<dbReference type="Gene3D" id="2.130.10.10">
    <property type="entry name" value="YVTN repeat-like/Quinoprotein amine dehydrogenase"/>
    <property type="match status" value="2"/>
</dbReference>
<dbReference type="InterPro" id="IPR015943">
    <property type="entry name" value="WD40/YVTN_repeat-like_dom_sf"/>
</dbReference>
<dbReference type="GO" id="GO:0045504">
    <property type="term" value="F:dynein heavy chain binding"/>
    <property type="evidence" value="ECO:0007669"/>
    <property type="project" value="TreeGrafter"/>
</dbReference>
<dbReference type="FunFam" id="2.130.10.10:FF:000379">
    <property type="entry name" value="WD repeat domain 78"/>
    <property type="match status" value="1"/>
</dbReference>
<dbReference type="GeneTree" id="ENSGT00940000156209"/>